<dbReference type="OrthoDB" id="195446at2759"/>
<keyword evidence="5" id="KW-1185">Reference proteome</keyword>
<keyword evidence="2 3" id="KW-0040">ANK repeat</keyword>
<dbReference type="PANTHER" id="PTHR46680">
    <property type="entry name" value="NF-KAPPA-B INHIBITOR ALPHA"/>
    <property type="match status" value="1"/>
</dbReference>
<dbReference type="AlphaFoldDB" id="A0A0F7TUE2"/>
<dbReference type="PROSITE" id="PS50297">
    <property type="entry name" value="ANK_REP_REGION"/>
    <property type="match status" value="1"/>
</dbReference>
<dbReference type="Proteomes" id="UP000042958">
    <property type="component" value="Unassembled WGS sequence"/>
</dbReference>
<dbReference type="InterPro" id="IPR036770">
    <property type="entry name" value="Ankyrin_rpt-contain_sf"/>
</dbReference>
<sequence>MPAAKHHYFGQSALVLQTYSGGNIVRLLLEKGAGSDVPDDVDRTAIRCAASQSDGTILIYLADYNPDGPNRRDFYGRTPLHLAATHGELQSVRTLLAMESIGCEIQDEFGHTAINGAQRKGYDDIVQAIHKMSGGVDEDSHPRIITSSRRVLSVECDACMLGMRPDET</sequence>
<name>A0A0F7TUE2_PENBI</name>
<accession>A0A0F7TUE2</accession>
<gene>
    <name evidence="4" type="ORF">PMG11_08864</name>
</gene>
<organism evidence="4 5">
    <name type="scientific">Penicillium brasilianum</name>
    <dbReference type="NCBI Taxonomy" id="104259"/>
    <lineage>
        <taxon>Eukaryota</taxon>
        <taxon>Fungi</taxon>
        <taxon>Dikarya</taxon>
        <taxon>Ascomycota</taxon>
        <taxon>Pezizomycotina</taxon>
        <taxon>Eurotiomycetes</taxon>
        <taxon>Eurotiomycetidae</taxon>
        <taxon>Eurotiales</taxon>
        <taxon>Aspergillaceae</taxon>
        <taxon>Penicillium</taxon>
    </lineage>
</organism>
<proteinExistence type="predicted"/>
<dbReference type="InterPro" id="IPR002110">
    <property type="entry name" value="Ankyrin_rpt"/>
</dbReference>
<feature type="repeat" description="ANK" evidence="3">
    <location>
        <begin position="75"/>
        <end position="96"/>
    </location>
</feature>
<dbReference type="GO" id="GO:0051059">
    <property type="term" value="F:NF-kappaB binding"/>
    <property type="evidence" value="ECO:0007669"/>
    <property type="project" value="TreeGrafter"/>
</dbReference>
<evidence type="ECO:0000313" key="5">
    <source>
        <dbReference type="Proteomes" id="UP000042958"/>
    </source>
</evidence>
<dbReference type="EMBL" id="CDHK01000008">
    <property type="protein sequence ID" value="CEJ60284.1"/>
    <property type="molecule type" value="Genomic_DNA"/>
</dbReference>
<dbReference type="Gene3D" id="1.25.40.20">
    <property type="entry name" value="Ankyrin repeat-containing domain"/>
    <property type="match status" value="1"/>
</dbReference>
<dbReference type="InterPro" id="IPR051070">
    <property type="entry name" value="NF-kappa-B_inhibitor"/>
</dbReference>
<protein>
    <submittedName>
        <fullName evidence="4">Uncharacterized protein</fullName>
    </submittedName>
</protein>
<dbReference type="PANTHER" id="PTHR46680:SF2">
    <property type="entry name" value="NF-KAPPA-B INHIBITOR ZETA"/>
    <property type="match status" value="1"/>
</dbReference>
<evidence type="ECO:0000256" key="3">
    <source>
        <dbReference type="PROSITE-ProRule" id="PRU00023"/>
    </source>
</evidence>
<reference evidence="5" key="1">
    <citation type="journal article" date="2015" name="Genome Announc.">
        <title>Draft genome sequence of the fungus Penicillium brasilianum MG11.</title>
        <authorList>
            <person name="Horn F."/>
            <person name="Linde J."/>
            <person name="Mattern D.J."/>
            <person name="Walther G."/>
            <person name="Guthke R."/>
            <person name="Brakhage A.A."/>
            <person name="Valiante V."/>
        </authorList>
    </citation>
    <scope>NUCLEOTIDE SEQUENCE [LARGE SCALE GENOMIC DNA]</scope>
    <source>
        <strain evidence="5">MG11</strain>
    </source>
</reference>
<dbReference type="GO" id="GO:0071356">
    <property type="term" value="P:cellular response to tumor necrosis factor"/>
    <property type="evidence" value="ECO:0007669"/>
    <property type="project" value="TreeGrafter"/>
</dbReference>
<keyword evidence="1" id="KW-0677">Repeat</keyword>
<evidence type="ECO:0000313" key="4">
    <source>
        <dbReference type="EMBL" id="CEJ60284.1"/>
    </source>
</evidence>
<dbReference type="GO" id="GO:0005829">
    <property type="term" value="C:cytosol"/>
    <property type="evidence" value="ECO:0007669"/>
    <property type="project" value="TreeGrafter"/>
</dbReference>
<dbReference type="Pfam" id="PF12796">
    <property type="entry name" value="Ank_2"/>
    <property type="match status" value="1"/>
</dbReference>
<dbReference type="STRING" id="104259.A0A0F7TUE2"/>
<evidence type="ECO:0000256" key="1">
    <source>
        <dbReference type="ARBA" id="ARBA00022737"/>
    </source>
</evidence>
<evidence type="ECO:0000256" key="2">
    <source>
        <dbReference type="ARBA" id="ARBA00023043"/>
    </source>
</evidence>
<dbReference type="PROSITE" id="PS50088">
    <property type="entry name" value="ANK_REPEAT"/>
    <property type="match status" value="1"/>
</dbReference>
<dbReference type="SUPFAM" id="SSF48403">
    <property type="entry name" value="Ankyrin repeat"/>
    <property type="match status" value="1"/>
</dbReference>